<evidence type="ECO:0000313" key="3">
    <source>
        <dbReference type="Proteomes" id="UP001597294"/>
    </source>
</evidence>
<sequence length="298" mass="33779">MSMPDQAHPFVQELTREDISEILRLVEALNWTHVEADLEVMLRVGLFLGLRDDRGEIIATGALFPYGETLASVGMIMVNPNHRRKGYGKAIMLALHRSDVARGRHLCLVATDEGEPLYRKLGYHTASRIRKFFADPKEVREKTQSLRFPEFKLRTVVKSDLAALIQLDTCSVGGERENLLRLRLAQSDIGYVMESSQDKIEAFALSCQQRAQRHIGPITAPHRDVSLAMILALAEKESRELRIDVPEEQSELHEILPDLGFRLIANPPAMLRSDPVANVHSYPERRRDYWAITSQAYG</sequence>
<dbReference type="Pfam" id="PF18014">
    <property type="entry name" value="Acetyltransf_18"/>
    <property type="match status" value="1"/>
</dbReference>
<dbReference type="RefSeq" id="WP_380248333.1">
    <property type="nucleotide sequence ID" value="NZ_JBHUII010000001.1"/>
</dbReference>
<keyword evidence="2" id="KW-0808">Transferase</keyword>
<dbReference type="Proteomes" id="UP001597294">
    <property type="component" value="Unassembled WGS sequence"/>
</dbReference>
<dbReference type="Pfam" id="PF13508">
    <property type="entry name" value="Acetyltransf_7"/>
    <property type="match status" value="1"/>
</dbReference>
<accession>A0ABW5BGC8</accession>
<name>A0ABW5BGC8_9PROT</name>
<dbReference type="InterPro" id="IPR041496">
    <property type="entry name" value="YitH/HolE_GNAT"/>
</dbReference>
<keyword evidence="3" id="KW-1185">Reference proteome</keyword>
<keyword evidence="2" id="KW-0012">Acyltransferase</keyword>
<dbReference type="Gene3D" id="3.40.630.30">
    <property type="match status" value="1"/>
</dbReference>
<dbReference type="GO" id="GO:0016746">
    <property type="term" value="F:acyltransferase activity"/>
    <property type="evidence" value="ECO:0007669"/>
    <property type="project" value="UniProtKB-KW"/>
</dbReference>
<gene>
    <name evidence="2" type="ORF">ACFSKO_03180</name>
</gene>
<dbReference type="InterPro" id="IPR052729">
    <property type="entry name" value="Acyl/Acetyltrans_Enzymes"/>
</dbReference>
<feature type="domain" description="N-acetyltransferase" evidence="1">
    <location>
        <begin position="9"/>
        <end position="147"/>
    </location>
</feature>
<dbReference type="PROSITE" id="PS51186">
    <property type="entry name" value="GNAT"/>
    <property type="match status" value="1"/>
</dbReference>
<dbReference type="SUPFAM" id="SSF55729">
    <property type="entry name" value="Acyl-CoA N-acyltransferases (Nat)"/>
    <property type="match status" value="1"/>
</dbReference>
<protein>
    <submittedName>
        <fullName evidence="2">GNAT family N-acetyltransferase</fullName>
        <ecNumber evidence="2">2.3.1.-</ecNumber>
    </submittedName>
</protein>
<dbReference type="PANTHER" id="PTHR47237:SF2">
    <property type="entry name" value="BLL4206 PROTEIN"/>
    <property type="match status" value="1"/>
</dbReference>
<comment type="caution">
    <text evidence="2">The sequence shown here is derived from an EMBL/GenBank/DDBJ whole genome shotgun (WGS) entry which is preliminary data.</text>
</comment>
<dbReference type="InterPro" id="IPR000182">
    <property type="entry name" value="GNAT_dom"/>
</dbReference>
<dbReference type="PANTHER" id="PTHR47237">
    <property type="entry name" value="SLL0310 PROTEIN"/>
    <property type="match status" value="1"/>
</dbReference>
<proteinExistence type="predicted"/>
<organism evidence="2 3">
    <name type="scientific">Kiloniella antarctica</name>
    <dbReference type="NCBI Taxonomy" id="1550907"/>
    <lineage>
        <taxon>Bacteria</taxon>
        <taxon>Pseudomonadati</taxon>
        <taxon>Pseudomonadota</taxon>
        <taxon>Alphaproteobacteria</taxon>
        <taxon>Rhodospirillales</taxon>
        <taxon>Kiloniellaceae</taxon>
        <taxon>Kiloniella</taxon>
    </lineage>
</organism>
<dbReference type="EC" id="2.3.1.-" evidence="2"/>
<dbReference type="EMBL" id="JBHUII010000001">
    <property type="protein sequence ID" value="MFD2204594.1"/>
    <property type="molecule type" value="Genomic_DNA"/>
</dbReference>
<dbReference type="InterPro" id="IPR016181">
    <property type="entry name" value="Acyl_CoA_acyltransferase"/>
</dbReference>
<evidence type="ECO:0000313" key="2">
    <source>
        <dbReference type="EMBL" id="MFD2204594.1"/>
    </source>
</evidence>
<reference evidence="3" key="1">
    <citation type="journal article" date="2019" name="Int. J. Syst. Evol. Microbiol.">
        <title>The Global Catalogue of Microorganisms (GCM) 10K type strain sequencing project: providing services to taxonomists for standard genome sequencing and annotation.</title>
        <authorList>
            <consortium name="The Broad Institute Genomics Platform"/>
            <consortium name="The Broad Institute Genome Sequencing Center for Infectious Disease"/>
            <person name="Wu L."/>
            <person name="Ma J."/>
        </authorList>
    </citation>
    <scope>NUCLEOTIDE SEQUENCE [LARGE SCALE GENOMIC DNA]</scope>
    <source>
        <strain evidence="3">CGMCC 4.7192</strain>
    </source>
</reference>
<dbReference type="Gene3D" id="3.40.630.90">
    <property type="match status" value="1"/>
</dbReference>
<evidence type="ECO:0000259" key="1">
    <source>
        <dbReference type="PROSITE" id="PS51186"/>
    </source>
</evidence>
<dbReference type="CDD" id="cd04301">
    <property type="entry name" value="NAT_SF"/>
    <property type="match status" value="1"/>
</dbReference>